<sequence>MTISLALLVTATVLIAVGGVLLLTRPLTRILLGAVIVSNGINLLLLAVTGLSGPAPLLYPGVDTEDVTDPLPQAITLTAIVITLATTAFILAMAYRSYQLTGTDEVHDDIEDRRVALRSEVYDERSQLRSRYREADRDPEVRRRYRAERRQLSARLRADRALQARGRDASGDLWNDILGADPADYPHSPGDGEEDGPDTPGPEGPGGTGPVGPDASGPTGAPDTSAPEQPPAAPAEPGATGQEAPAPPGPRATDTTTGPQAPGGEEPGGEEPPGRRAEAPEEGGEATGAGRPEAPDAGGGGPAEETPEPHGATPARPGADEGGTEEDTGATATRPRRVVPPPDAQHPPEDPVPDGHPEAAHRRRPRPDDHPAPDPHPGPAPYPTTRPGLGNARKPYPRPGRADRPRPPGDLR</sequence>
<proteinExistence type="inferred from homology"/>
<dbReference type="GO" id="GO:0005886">
    <property type="term" value="C:plasma membrane"/>
    <property type="evidence" value="ECO:0007669"/>
    <property type="project" value="UniProtKB-SubCell"/>
</dbReference>
<name>A0A8H9HJJ4_9ACTN</name>
<evidence type="ECO:0008006" key="13">
    <source>
        <dbReference type="Google" id="ProtNLM"/>
    </source>
</evidence>
<evidence type="ECO:0000256" key="2">
    <source>
        <dbReference type="ARBA" id="ARBA00010388"/>
    </source>
</evidence>
<dbReference type="InterPro" id="IPR050601">
    <property type="entry name" value="CPA3_antiporter_subunitC"/>
</dbReference>
<dbReference type="EMBL" id="BMSC01000005">
    <property type="protein sequence ID" value="GGU69000.1"/>
    <property type="molecule type" value="Genomic_DNA"/>
</dbReference>
<evidence type="ECO:0000256" key="1">
    <source>
        <dbReference type="ARBA" id="ARBA00004651"/>
    </source>
</evidence>
<keyword evidence="5 8" id="KW-1133">Transmembrane helix</keyword>
<feature type="transmembrane region" description="Helical" evidence="8">
    <location>
        <begin position="30"/>
        <end position="51"/>
    </location>
</feature>
<dbReference type="Proteomes" id="UP000480804">
    <property type="component" value="Unassembled WGS sequence"/>
</dbReference>
<dbReference type="InterPro" id="IPR039428">
    <property type="entry name" value="NUOK/Mnh_C1-like"/>
</dbReference>
<gene>
    <name evidence="10" type="ORF">GCM10010227_23690</name>
    <name evidence="9" type="ORF">Sgou_35880</name>
</gene>
<accession>A0A8H9HJJ4</accession>
<protein>
    <recommendedName>
        <fullName evidence="13">Na(+)/H(+) antiporter subunit C</fullName>
    </recommendedName>
</protein>
<dbReference type="NCBIfam" id="NF005929">
    <property type="entry name" value="PRK07946.1"/>
    <property type="match status" value="1"/>
</dbReference>
<feature type="compositionally biased region" description="Low complexity" evidence="7">
    <location>
        <begin position="235"/>
        <end position="244"/>
    </location>
</feature>
<dbReference type="PANTHER" id="PTHR34583:SF2">
    <property type="entry name" value="ANTIPORTER SUBUNIT MNHC2-RELATED"/>
    <property type="match status" value="1"/>
</dbReference>
<comment type="similarity">
    <text evidence="2">Belongs to the CPA3 antiporters (TC 2.A.63) subunit C family.</text>
</comment>
<dbReference type="PANTHER" id="PTHR34583">
    <property type="entry name" value="ANTIPORTER SUBUNIT MNHC2-RELATED"/>
    <property type="match status" value="1"/>
</dbReference>
<organism evidence="10 12">
    <name type="scientific">Streptomyces gougerotii</name>
    <dbReference type="NCBI Taxonomy" id="53448"/>
    <lineage>
        <taxon>Bacteria</taxon>
        <taxon>Bacillati</taxon>
        <taxon>Actinomycetota</taxon>
        <taxon>Actinomycetes</taxon>
        <taxon>Kitasatosporales</taxon>
        <taxon>Streptomycetaceae</taxon>
        <taxon>Streptomyces</taxon>
        <taxon>Streptomyces diastaticus group</taxon>
    </lineage>
</organism>
<feature type="compositionally biased region" description="Basic and acidic residues" evidence="7">
    <location>
        <begin position="346"/>
        <end position="373"/>
    </location>
</feature>
<evidence type="ECO:0000313" key="9">
    <source>
        <dbReference type="EMBL" id="GFH78918.1"/>
    </source>
</evidence>
<keyword evidence="11" id="KW-1185">Reference proteome</keyword>
<feature type="transmembrane region" description="Helical" evidence="8">
    <location>
        <begin position="6"/>
        <end position="23"/>
    </location>
</feature>
<dbReference type="EMBL" id="BLLO01000020">
    <property type="protein sequence ID" value="GFH78918.1"/>
    <property type="molecule type" value="Genomic_DNA"/>
</dbReference>
<evidence type="ECO:0000256" key="8">
    <source>
        <dbReference type="SAM" id="Phobius"/>
    </source>
</evidence>
<comment type="caution">
    <text evidence="10">The sequence shown here is derived from an EMBL/GenBank/DDBJ whole genome shotgun (WGS) entry which is preliminary data.</text>
</comment>
<evidence type="ECO:0000256" key="7">
    <source>
        <dbReference type="SAM" id="MobiDB-lite"/>
    </source>
</evidence>
<reference evidence="9 11" key="2">
    <citation type="submission" date="2020-02" db="EMBL/GenBank/DDBJ databases">
        <title>Whole genome shotgun sequence of Streptomyces gougerotii NBRC 13043.</title>
        <authorList>
            <person name="Ichikawa N."/>
            <person name="Komaki H."/>
            <person name="Tamura T."/>
        </authorList>
    </citation>
    <scope>NUCLEOTIDE SEQUENCE [LARGE SCALE GENOMIC DNA]</scope>
    <source>
        <strain evidence="9 11">NBRC 13043</strain>
    </source>
</reference>
<evidence type="ECO:0000256" key="5">
    <source>
        <dbReference type="ARBA" id="ARBA00022989"/>
    </source>
</evidence>
<dbReference type="RefSeq" id="WP_189400192.1">
    <property type="nucleotide sequence ID" value="NZ_BLLO01000020.1"/>
</dbReference>
<keyword evidence="6 8" id="KW-0472">Membrane</keyword>
<evidence type="ECO:0000256" key="3">
    <source>
        <dbReference type="ARBA" id="ARBA00022475"/>
    </source>
</evidence>
<evidence type="ECO:0000313" key="12">
    <source>
        <dbReference type="Proteomes" id="UP000660975"/>
    </source>
</evidence>
<dbReference type="Pfam" id="PF00420">
    <property type="entry name" value="Oxidored_q2"/>
    <property type="match status" value="1"/>
</dbReference>
<keyword evidence="3" id="KW-1003">Cell membrane</keyword>
<reference evidence="10" key="3">
    <citation type="submission" date="2020-09" db="EMBL/GenBank/DDBJ databases">
        <authorList>
            <person name="Sun Q."/>
            <person name="Ohkuma M."/>
        </authorList>
    </citation>
    <scope>NUCLEOTIDE SEQUENCE</scope>
    <source>
        <strain evidence="10">JCM 4136</strain>
    </source>
</reference>
<feature type="transmembrane region" description="Helical" evidence="8">
    <location>
        <begin position="71"/>
        <end position="95"/>
    </location>
</feature>
<evidence type="ECO:0000256" key="4">
    <source>
        <dbReference type="ARBA" id="ARBA00022692"/>
    </source>
</evidence>
<evidence type="ECO:0000313" key="10">
    <source>
        <dbReference type="EMBL" id="GGU69000.1"/>
    </source>
</evidence>
<feature type="region of interest" description="Disordered" evidence="7">
    <location>
        <begin position="171"/>
        <end position="412"/>
    </location>
</feature>
<feature type="compositionally biased region" description="Basic and acidic residues" evidence="7">
    <location>
        <begin position="400"/>
        <end position="412"/>
    </location>
</feature>
<dbReference type="Gene3D" id="1.10.287.3510">
    <property type="match status" value="1"/>
</dbReference>
<evidence type="ECO:0000256" key="6">
    <source>
        <dbReference type="ARBA" id="ARBA00023136"/>
    </source>
</evidence>
<evidence type="ECO:0000313" key="11">
    <source>
        <dbReference type="Proteomes" id="UP000480804"/>
    </source>
</evidence>
<feature type="compositionally biased region" description="Pro residues" evidence="7">
    <location>
        <begin position="374"/>
        <end position="384"/>
    </location>
</feature>
<reference evidence="10" key="1">
    <citation type="journal article" date="2014" name="Int. J. Syst. Evol. Microbiol.">
        <title>Complete genome sequence of Corynebacterium casei LMG S-19264T (=DSM 44701T), isolated from a smear-ripened cheese.</title>
        <authorList>
            <consortium name="US DOE Joint Genome Institute (JGI-PGF)"/>
            <person name="Walter F."/>
            <person name="Albersmeier A."/>
            <person name="Kalinowski J."/>
            <person name="Ruckert C."/>
        </authorList>
    </citation>
    <scope>NUCLEOTIDE SEQUENCE</scope>
    <source>
        <strain evidence="10">JCM 4136</strain>
    </source>
</reference>
<dbReference type="Proteomes" id="UP000660975">
    <property type="component" value="Unassembled WGS sequence"/>
</dbReference>
<keyword evidence="4 8" id="KW-0812">Transmembrane</keyword>
<comment type="subcellular location">
    <subcellularLocation>
        <location evidence="1">Cell membrane</location>
        <topology evidence="1">Multi-pass membrane protein</topology>
    </subcellularLocation>
</comment>
<dbReference type="AlphaFoldDB" id="A0A8H9HJJ4"/>